<feature type="domain" description="SMP-LTD" evidence="11">
    <location>
        <begin position="1"/>
        <end position="194"/>
    </location>
</feature>
<keyword evidence="13" id="KW-1185">Reference proteome</keyword>
<keyword evidence="3" id="KW-1134">Transmembrane beta strand</keyword>
<accession>A0A9W8H182</accession>
<feature type="compositionally biased region" description="Low complexity" evidence="10">
    <location>
        <begin position="424"/>
        <end position="446"/>
    </location>
</feature>
<name>A0A9W8H182_9FUNG</name>
<keyword evidence="7" id="KW-0446">Lipid-binding</keyword>
<evidence type="ECO:0000313" key="12">
    <source>
        <dbReference type="EMBL" id="KAJ2776687.1"/>
    </source>
</evidence>
<dbReference type="Proteomes" id="UP001140172">
    <property type="component" value="Unassembled WGS sequence"/>
</dbReference>
<dbReference type="InterPro" id="IPR031468">
    <property type="entry name" value="SMP_LBD"/>
</dbReference>
<evidence type="ECO:0000256" key="6">
    <source>
        <dbReference type="ARBA" id="ARBA00023055"/>
    </source>
</evidence>
<evidence type="ECO:0000259" key="11">
    <source>
        <dbReference type="PROSITE" id="PS51847"/>
    </source>
</evidence>
<keyword evidence="2" id="KW-0813">Transport</keyword>
<dbReference type="CDD" id="cd21673">
    <property type="entry name" value="SMP_Mdm34"/>
    <property type="match status" value="1"/>
</dbReference>
<evidence type="ECO:0000256" key="4">
    <source>
        <dbReference type="ARBA" id="ARBA00022692"/>
    </source>
</evidence>
<dbReference type="GO" id="GO:0015914">
    <property type="term" value="P:phospholipid transport"/>
    <property type="evidence" value="ECO:0007669"/>
    <property type="project" value="TreeGrafter"/>
</dbReference>
<dbReference type="GO" id="GO:1990456">
    <property type="term" value="P:mitochondrion-endoplasmic reticulum membrane tethering"/>
    <property type="evidence" value="ECO:0007669"/>
    <property type="project" value="TreeGrafter"/>
</dbReference>
<feature type="compositionally biased region" description="Gly residues" evidence="10">
    <location>
        <begin position="458"/>
        <end position="467"/>
    </location>
</feature>
<dbReference type="GO" id="GO:0032865">
    <property type="term" value="C:ERMES complex"/>
    <property type="evidence" value="ECO:0007669"/>
    <property type="project" value="InterPro"/>
</dbReference>
<comment type="subcellular location">
    <subcellularLocation>
        <location evidence="1">Membrane</location>
    </subcellularLocation>
</comment>
<sequence length="467" mass="50401">MSFKFNWGGFPPEFTSDALEMLTQALNKGANKPANLVGPIVAKELDLGSTPPQLDILEISELESDRFRAMFRMKYAGDGYLVLQTQVQANPLRLPTAELPGAHQLGVVAAAAPLVVPMLLRISGLRLHGIVVLAVSKSDGITLVFRSDPLVSVEVHSTFDSVPSVRRMLQREIEATLRMMFQEDLPQIVHEMSVREIRRAEERRERERREGIERRQREIRRLRGARSAGGSVDCGGGLVAEQLHRRLMEIEAEGYAGSVRSAETAPLPRWSADDAGSTRGARHVRPGGVSMSGDALTLEQFLHDDWERTHQRPAVHEAEPWAHVAAAHGGQAAGEAAGDALPGVVLRPSENAVAARLASLMAMGHTLSPYTRRFEHTTMRADVNPRAVAPPVFALDAASPPGSPPALSAAHRQPSFGSAYAAATPFSATTPPSGSAAALGARSPFSRSRRVRRKVHRLGGGGTTNEG</sequence>
<feature type="region of interest" description="Disordered" evidence="10">
    <location>
        <begin position="268"/>
        <end position="290"/>
    </location>
</feature>
<dbReference type="AlphaFoldDB" id="A0A9W8H182"/>
<evidence type="ECO:0000256" key="7">
    <source>
        <dbReference type="ARBA" id="ARBA00023121"/>
    </source>
</evidence>
<dbReference type="OrthoDB" id="17927at2759"/>
<protein>
    <submittedName>
        <fullName evidence="12">ERMES complex subunit</fullName>
    </submittedName>
</protein>
<dbReference type="EMBL" id="JANBUM010000473">
    <property type="protein sequence ID" value="KAJ2776687.1"/>
    <property type="molecule type" value="Genomic_DNA"/>
</dbReference>
<evidence type="ECO:0000256" key="5">
    <source>
        <dbReference type="ARBA" id="ARBA00022787"/>
    </source>
</evidence>
<keyword evidence="8" id="KW-0496">Mitochondrion</keyword>
<evidence type="ECO:0000256" key="8">
    <source>
        <dbReference type="ARBA" id="ARBA00023128"/>
    </source>
</evidence>
<dbReference type="PANTHER" id="PTHR28185">
    <property type="entry name" value="MITOCHONDRIAL DISTRIBUTION AND MORPHOLOGY PROTEIN 34"/>
    <property type="match status" value="1"/>
</dbReference>
<dbReference type="Pfam" id="PF26545">
    <property type="entry name" value="Mdm34_N"/>
    <property type="match status" value="1"/>
</dbReference>
<keyword evidence="9" id="KW-0472">Membrane</keyword>
<comment type="caution">
    <text evidence="12">The sequence shown here is derived from an EMBL/GenBank/DDBJ whole genome shotgun (WGS) entry which is preliminary data.</text>
</comment>
<keyword evidence="6" id="KW-0445">Lipid transport</keyword>
<gene>
    <name evidence="12" type="primary">MDM34</name>
    <name evidence="12" type="ORF">GGI15_004771</name>
</gene>
<evidence type="ECO:0000256" key="9">
    <source>
        <dbReference type="ARBA" id="ARBA00023136"/>
    </source>
</evidence>
<dbReference type="PANTHER" id="PTHR28185:SF1">
    <property type="entry name" value="MITOCHONDRIAL DISTRIBUTION AND MORPHOLOGY PROTEIN 34"/>
    <property type="match status" value="1"/>
</dbReference>
<dbReference type="GO" id="GO:0007005">
    <property type="term" value="P:mitochondrion organization"/>
    <property type="evidence" value="ECO:0007669"/>
    <property type="project" value="InterPro"/>
</dbReference>
<evidence type="ECO:0000256" key="1">
    <source>
        <dbReference type="ARBA" id="ARBA00004370"/>
    </source>
</evidence>
<organism evidence="12 13">
    <name type="scientific">Coemansia interrupta</name>
    <dbReference type="NCBI Taxonomy" id="1126814"/>
    <lineage>
        <taxon>Eukaryota</taxon>
        <taxon>Fungi</taxon>
        <taxon>Fungi incertae sedis</taxon>
        <taxon>Zoopagomycota</taxon>
        <taxon>Kickxellomycotina</taxon>
        <taxon>Kickxellomycetes</taxon>
        <taxon>Kickxellales</taxon>
        <taxon>Kickxellaceae</taxon>
        <taxon>Coemansia</taxon>
    </lineage>
</organism>
<dbReference type="InterPro" id="IPR058825">
    <property type="entry name" value="MDM34_N"/>
</dbReference>
<dbReference type="PROSITE" id="PS51847">
    <property type="entry name" value="SMP"/>
    <property type="match status" value="1"/>
</dbReference>
<evidence type="ECO:0000256" key="2">
    <source>
        <dbReference type="ARBA" id="ARBA00022448"/>
    </source>
</evidence>
<keyword evidence="4" id="KW-0812">Transmembrane</keyword>
<reference evidence="12" key="1">
    <citation type="submission" date="2022-07" db="EMBL/GenBank/DDBJ databases">
        <title>Phylogenomic reconstructions and comparative analyses of Kickxellomycotina fungi.</title>
        <authorList>
            <person name="Reynolds N.K."/>
            <person name="Stajich J.E."/>
            <person name="Barry K."/>
            <person name="Grigoriev I.V."/>
            <person name="Crous P."/>
            <person name="Smith M.E."/>
        </authorList>
    </citation>
    <scope>NUCLEOTIDE SEQUENCE</scope>
    <source>
        <strain evidence="12">BCRC 34489</strain>
    </source>
</reference>
<evidence type="ECO:0000313" key="13">
    <source>
        <dbReference type="Proteomes" id="UP001140172"/>
    </source>
</evidence>
<dbReference type="GO" id="GO:0008289">
    <property type="term" value="F:lipid binding"/>
    <property type="evidence" value="ECO:0007669"/>
    <property type="project" value="UniProtKB-KW"/>
</dbReference>
<feature type="compositionally biased region" description="Basic residues" evidence="10">
    <location>
        <begin position="447"/>
        <end position="457"/>
    </location>
</feature>
<evidence type="ECO:0000256" key="10">
    <source>
        <dbReference type="SAM" id="MobiDB-lite"/>
    </source>
</evidence>
<evidence type="ECO:0000256" key="3">
    <source>
        <dbReference type="ARBA" id="ARBA00022452"/>
    </source>
</evidence>
<feature type="region of interest" description="Disordered" evidence="10">
    <location>
        <begin position="424"/>
        <end position="467"/>
    </location>
</feature>
<proteinExistence type="predicted"/>
<keyword evidence="5" id="KW-1000">Mitochondrion outer membrane</keyword>
<dbReference type="InterPro" id="IPR027536">
    <property type="entry name" value="MDM34"/>
</dbReference>